<evidence type="ECO:0000313" key="3">
    <source>
        <dbReference type="EMBL" id="ESS73079.1"/>
    </source>
</evidence>
<proteinExistence type="predicted"/>
<dbReference type="AlphaFoldDB" id="V5BZ40"/>
<feature type="transmembrane region" description="Helical" evidence="1">
    <location>
        <begin position="80"/>
        <end position="102"/>
    </location>
</feature>
<feature type="transmembrane region" description="Helical" evidence="1">
    <location>
        <begin position="114"/>
        <end position="134"/>
    </location>
</feature>
<gene>
    <name evidence="3" type="ORF">MGMO_37c00400</name>
</gene>
<feature type="signal peptide" evidence="2">
    <location>
        <begin position="1"/>
        <end position="30"/>
    </location>
</feature>
<dbReference type="EMBL" id="AYLO01000036">
    <property type="protein sequence ID" value="ESS73079.1"/>
    <property type="molecule type" value="Genomic_DNA"/>
</dbReference>
<protein>
    <submittedName>
        <fullName evidence="3">Uncharacterized protein</fullName>
    </submittedName>
</protein>
<comment type="caution">
    <text evidence="3">The sequence shown here is derived from an EMBL/GenBank/DDBJ whole genome shotgun (WGS) entry which is preliminary data.</text>
</comment>
<evidence type="ECO:0000256" key="2">
    <source>
        <dbReference type="SAM" id="SignalP"/>
    </source>
</evidence>
<accession>V5BZ40</accession>
<feature type="chain" id="PRO_5004733547" evidence="2">
    <location>
        <begin position="31"/>
        <end position="175"/>
    </location>
</feature>
<keyword evidence="2" id="KW-0732">Signal</keyword>
<dbReference type="Proteomes" id="UP000017842">
    <property type="component" value="Unassembled WGS sequence"/>
</dbReference>
<evidence type="ECO:0000313" key="4">
    <source>
        <dbReference type="Proteomes" id="UP000017842"/>
    </source>
</evidence>
<keyword evidence="1" id="KW-0472">Membrane</keyword>
<dbReference type="STRING" id="1116472.MGMO_37c00400"/>
<dbReference type="RefSeq" id="WP_023493951.1">
    <property type="nucleotide sequence ID" value="NZ_AYLO01000036.1"/>
</dbReference>
<evidence type="ECO:0000256" key="1">
    <source>
        <dbReference type="SAM" id="Phobius"/>
    </source>
</evidence>
<sequence length="175" mass="19234">MNFFYTKYLLQRKSLLLICLFSSVCLIAHATPDTTKQTTIADQGTSSQIIKATNNTQEPISTSRHQEETNKIANPEIIELIIWLTGIGLTFCFALVAIFARNHSEQLEPYLGEGLLLQTIVVIMIVQCVLALALANFLKPTEVGTIYGGIIGYVLGRRMSPKEASKGGNNQDTSV</sequence>
<keyword evidence="1" id="KW-1133">Transmembrane helix</keyword>
<keyword evidence="4" id="KW-1185">Reference proteome</keyword>
<name>V5BZ40_9GAMM</name>
<reference evidence="3 4" key="1">
    <citation type="journal article" date="2013" name="Genome Announc.">
        <title>Draft Genome Sequence of the Methanotrophic Gammaproteobacterium Methyloglobulus morosus DSM 22980 Strain KoM1.</title>
        <authorList>
            <person name="Poehlein A."/>
            <person name="Deutzmann J.S."/>
            <person name="Daniel R."/>
            <person name="Simeonova D.D."/>
        </authorList>
    </citation>
    <scope>NUCLEOTIDE SEQUENCE [LARGE SCALE GENOMIC DNA]</scope>
    <source>
        <strain evidence="3 4">KoM1</strain>
    </source>
</reference>
<keyword evidence="1" id="KW-0812">Transmembrane</keyword>
<organism evidence="3 4">
    <name type="scientific">Methyloglobulus morosus KoM1</name>
    <dbReference type="NCBI Taxonomy" id="1116472"/>
    <lineage>
        <taxon>Bacteria</taxon>
        <taxon>Pseudomonadati</taxon>
        <taxon>Pseudomonadota</taxon>
        <taxon>Gammaproteobacteria</taxon>
        <taxon>Methylococcales</taxon>
        <taxon>Methylococcaceae</taxon>
        <taxon>Methyloglobulus</taxon>
    </lineage>
</organism>